<gene>
    <name evidence="1" type="ORF">GGR44_002865</name>
</gene>
<comment type="caution">
    <text evidence="1">The sequence shown here is derived from an EMBL/GenBank/DDBJ whole genome shotgun (WGS) entry which is preliminary data.</text>
</comment>
<keyword evidence="2" id="KW-1185">Reference proteome</keyword>
<evidence type="ECO:0000313" key="1">
    <source>
        <dbReference type="EMBL" id="MBB3983178.1"/>
    </source>
</evidence>
<evidence type="ECO:0000313" key="2">
    <source>
        <dbReference type="Proteomes" id="UP000552757"/>
    </source>
</evidence>
<name>A0A7W6GQ69_9SPHN</name>
<dbReference type="EMBL" id="JACIEB010000007">
    <property type="protein sequence ID" value="MBB3983178.1"/>
    <property type="molecule type" value="Genomic_DNA"/>
</dbReference>
<protein>
    <submittedName>
        <fullName evidence="1">Uncharacterized protein</fullName>
    </submittedName>
</protein>
<proteinExistence type="predicted"/>
<dbReference type="AlphaFoldDB" id="A0A7W6GQ69"/>
<dbReference type="Proteomes" id="UP000552757">
    <property type="component" value="Unassembled WGS sequence"/>
</dbReference>
<accession>A0A7W6GQ69</accession>
<reference evidence="1 2" key="1">
    <citation type="submission" date="2020-08" db="EMBL/GenBank/DDBJ databases">
        <title>Genomic Encyclopedia of Type Strains, Phase IV (KMG-IV): sequencing the most valuable type-strain genomes for metagenomic binning, comparative biology and taxonomic classification.</title>
        <authorList>
            <person name="Goeker M."/>
        </authorList>
    </citation>
    <scope>NUCLEOTIDE SEQUENCE [LARGE SCALE GENOMIC DNA]</scope>
    <source>
        <strain evidence="1 2">DSM 29348</strain>
    </source>
</reference>
<organism evidence="1 2">
    <name type="scientific">Sphingobium fontiphilum</name>
    <dbReference type="NCBI Taxonomy" id="944425"/>
    <lineage>
        <taxon>Bacteria</taxon>
        <taxon>Pseudomonadati</taxon>
        <taxon>Pseudomonadota</taxon>
        <taxon>Alphaproteobacteria</taxon>
        <taxon>Sphingomonadales</taxon>
        <taxon>Sphingomonadaceae</taxon>
        <taxon>Sphingobium</taxon>
    </lineage>
</organism>
<sequence length="180" mass="19424">MEKPGTGLALASAAARTPSQEGTVDAAVRGNKERHGRLFRRGAGRASEGFAILPIMTDTARIIALWPSWTSSVGAMQQLQIQVRTQCRRCGALMRADLDELVARYGGSASLIDRQERCRMVACDGATFYLAARRYGGPWRILIDDAALRDGLSLCPPAHLALGRPAPFSDNAAPLVTERC</sequence>